<dbReference type="EC" id="2.3.1.-" evidence="5"/>
<keyword evidence="2 5" id="KW-0808">Transferase</keyword>
<evidence type="ECO:0000256" key="3">
    <source>
        <dbReference type="ARBA" id="ARBA00022737"/>
    </source>
</evidence>
<keyword evidence="4 5" id="KW-0012">Acyltransferase</keyword>
<evidence type="ECO:0000313" key="6">
    <source>
        <dbReference type="Proteomes" id="UP001447842"/>
    </source>
</evidence>
<keyword evidence="6" id="KW-1185">Reference proteome</keyword>
<dbReference type="Gene3D" id="2.160.10.10">
    <property type="entry name" value="Hexapeptide repeat proteins"/>
    <property type="match status" value="1"/>
</dbReference>
<dbReference type="PANTHER" id="PTHR43300:SF11">
    <property type="entry name" value="ACETYLTRANSFERASE RV3034C-RELATED"/>
    <property type="match status" value="1"/>
</dbReference>
<evidence type="ECO:0000313" key="5">
    <source>
        <dbReference type="EMBL" id="XAU14143.1"/>
    </source>
</evidence>
<gene>
    <name evidence="5" type="ORF">WCY31_07725</name>
</gene>
<keyword evidence="3" id="KW-0677">Repeat</keyword>
<organism evidence="5 6">
    <name type="scientific">Sulfurimonas diazotrophicus</name>
    <dbReference type="NCBI Taxonomy" id="3131939"/>
    <lineage>
        <taxon>Bacteria</taxon>
        <taxon>Pseudomonadati</taxon>
        <taxon>Campylobacterota</taxon>
        <taxon>Epsilonproteobacteria</taxon>
        <taxon>Campylobacterales</taxon>
        <taxon>Sulfurimonadaceae</taxon>
        <taxon>Sulfurimonas</taxon>
    </lineage>
</organism>
<evidence type="ECO:0000256" key="4">
    <source>
        <dbReference type="ARBA" id="ARBA00023315"/>
    </source>
</evidence>
<dbReference type="PANTHER" id="PTHR43300">
    <property type="entry name" value="ACETYLTRANSFERASE"/>
    <property type="match status" value="1"/>
</dbReference>
<comment type="similarity">
    <text evidence="1">Belongs to the transferase hexapeptide repeat family.</text>
</comment>
<dbReference type="InterPro" id="IPR018357">
    <property type="entry name" value="Hexapep_transf_CS"/>
</dbReference>
<dbReference type="PROSITE" id="PS00101">
    <property type="entry name" value="HEXAPEP_TRANSFERASES"/>
    <property type="match status" value="1"/>
</dbReference>
<reference evidence="5 6" key="1">
    <citation type="submission" date="2024-03" db="EMBL/GenBank/DDBJ databases">
        <title>Sulfurimonas sp. HSL3-1.</title>
        <authorList>
            <person name="Wang S."/>
        </authorList>
    </citation>
    <scope>NUCLEOTIDE SEQUENCE [LARGE SCALE GENOMIC DNA]</scope>
    <source>
        <strain evidence="5 6">HSL3-1</strain>
    </source>
</reference>
<sequence length="222" mass="24238">MLDPAKKHPMVMPDGTAVPQVVYLRAVIDHPRIEVGEFSYYHNFETLEDYAGYLAPYLFPLSLDRLIIGKFVQIAHGVRFITSSANHAMGGFSTYPFDNFTMNAETTGADIVAMFEKSGNRGDTVVGNDVWIGLGATIMPGVTIGDGAIIGSHAVVATDVAPYTVVAGNPARPVRKRFDDEVTAALLAIRWWEWPTAKIEKHINVITGGDIDALKHCSRESC</sequence>
<dbReference type="RefSeq" id="WP_345971946.1">
    <property type="nucleotide sequence ID" value="NZ_CP147920.1"/>
</dbReference>
<dbReference type="SUPFAM" id="SSF51161">
    <property type="entry name" value="Trimeric LpxA-like enzymes"/>
    <property type="match status" value="1"/>
</dbReference>
<dbReference type="Proteomes" id="UP001447842">
    <property type="component" value="Chromosome"/>
</dbReference>
<evidence type="ECO:0000256" key="2">
    <source>
        <dbReference type="ARBA" id="ARBA00022679"/>
    </source>
</evidence>
<dbReference type="Pfam" id="PF00132">
    <property type="entry name" value="Hexapep"/>
    <property type="match status" value="1"/>
</dbReference>
<dbReference type="GO" id="GO:0016746">
    <property type="term" value="F:acyltransferase activity"/>
    <property type="evidence" value="ECO:0007669"/>
    <property type="project" value="UniProtKB-KW"/>
</dbReference>
<name>A0ABZ3H7R2_9BACT</name>
<dbReference type="EMBL" id="CP147920">
    <property type="protein sequence ID" value="XAU14143.1"/>
    <property type="molecule type" value="Genomic_DNA"/>
</dbReference>
<proteinExistence type="inferred from homology"/>
<protein>
    <submittedName>
        <fullName evidence="5">CatB-related O-acetyltransferase</fullName>
        <ecNumber evidence="5">2.3.1.-</ecNumber>
    </submittedName>
</protein>
<accession>A0ABZ3H7R2</accession>
<dbReference type="CDD" id="cd03349">
    <property type="entry name" value="LbH_XAT"/>
    <property type="match status" value="1"/>
</dbReference>
<dbReference type="InterPro" id="IPR050179">
    <property type="entry name" value="Trans_hexapeptide_repeat"/>
</dbReference>
<dbReference type="InterPro" id="IPR001451">
    <property type="entry name" value="Hexapep"/>
</dbReference>
<dbReference type="InterPro" id="IPR011004">
    <property type="entry name" value="Trimer_LpxA-like_sf"/>
</dbReference>
<evidence type="ECO:0000256" key="1">
    <source>
        <dbReference type="ARBA" id="ARBA00007274"/>
    </source>
</evidence>